<evidence type="ECO:0000259" key="2">
    <source>
        <dbReference type="Pfam" id="PF22809"/>
    </source>
</evidence>
<dbReference type="InterPro" id="IPR049503">
    <property type="entry name" value="AbiJ_NTD4"/>
</dbReference>
<accession>A0A806CIM2</accession>
<dbReference type="InterPro" id="IPR054280">
    <property type="entry name" value="DUF7014"/>
</dbReference>
<dbReference type="RefSeq" id="WP_012954717.1">
    <property type="nucleotide sequence ID" value="NC_013784.1"/>
</dbReference>
<dbReference type="Pfam" id="PF22809">
    <property type="entry name" value="DUF7014"/>
    <property type="match status" value="1"/>
</dbReference>
<evidence type="ECO:0000313" key="3">
    <source>
        <dbReference type="EMBL" id="ADC33827.1"/>
    </source>
</evidence>
<keyword evidence="3" id="KW-0614">Plasmid</keyword>
<feature type="domain" description="HEPN AbiJ-N-terminal" evidence="1">
    <location>
        <begin position="6"/>
        <end position="168"/>
    </location>
</feature>
<feature type="domain" description="DUF7014" evidence="2">
    <location>
        <begin position="175"/>
        <end position="303"/>
    </location>
</feature>
<dbReference type="Pfam" id="PF18863">
    <property type="entry name" value="AbiJ_NTD4"/>
    <property type="match status" value="1"/>
</dbReference>
<dbReference type="NCBIfam" id="NF046078">
    <property type="entry name" value="STM4504_CBY0614"/>
    <property type="match status" value="1"/>
</dbReference>
<sequence>MAIRDFFSKRQKRNNEEVPDVYIYNELPRTLKNKIHQIILRAAGRDRTEKFPQVDRLFSDIYHELCHEYGEFSLGENRPTYKDKLFTFFEKEKSIERCLDVIELSFFHIQKKELDPFYNGSVLKDIRFQDAISELNDRFKEYNVGYRFESGQIIRIENEIIHKEAIKPALALLHDPVFAGANEEFLKAHEHYRHKRYKECIADCCKAFESTLKIICQINGWDIKPKDGASRLIDKCIKNGLLPSYLETQFTSVKSVLESGIPTIRNNTSGHGQGSERIEVPEWLTQYVLNLTATSIVFLIQAHKNFTQKNTSDV</sequence>
<protein>
    <recommendedName>
        <fullName evidence="4">Abortive infection protein-like C-terminal domain-containing protein</fullName>
    </recommendedName>
</protein>
<geneLocation type="plasmid" evidence="3">
    <name>pZZM401</name>
</geneLocation>
<evidence type="ECO:0008006" key="4">
    <source>
        <dbReference type="Google" id="ProtNLM"/>
    </source>
</evidence>
<dbReference type="EMBL" id="CP001881">
    <property type="protein sequence ID" value="ADC33827.1"/>
    <property type="molecule type" value="Genomic_DNA"/>
</dbReference>
<gene>
    <name evidence="3" type="ORF">ZZM4_0051</name>
</gene>
<organism evidence="3">
    <name type="scientific">Zymomonas mobilis subsp. mobilis (strain ATCC 31821 / ZM4 / CP4)</name>
    <dbReference type="NCBI Taxonomy" id="264203"/>
    <lineage>
        <taxon>Bacteria</taxon>
        <taxon>Pseudomonadati</taxon>
        <taxon>Pseudomonadota</taxon>
        <taxon>Alphaproteobacteria</taxon>
        <taxon>Sphingomonadales</taxon>
        <taxon>Zymomonadaceae</taxon>
        <taxon>Zymomonas</taxon>
    </lineage>
</organism>
<dbReference type="GeneID" id="79905283"/>
<name>A0A806CIM2_ZYMMO</name>
<dbReference type="AlphaFoldDB" id="A0A806CIM2"/>
<reference evidence="3" key="1">
    <citation type="submission" date="2010-01" db="EMBL/GenBank/DDBJ databases">
        <title>Complete sequence of plasmid1 of Zymomonas mobilis subsp. mobilis ZM4.</title>
        <authorList>
            <consortium name="US DOE Joint Genome Institute"/>
            <person name="Lucas S."/>
            <person name="Copeland A."/>
            <person name="Lapidus A."/>
            <person name="Glavina del Rio T."/>
            <person name="Tice H."/>
            <person name="Bruce D."/>
            <person name="Goodwin L."/>
            <person name="Pitluck S."/>
            <person name="Balakireva M."/>
            <person name="Brettin T."/>
            <person name="Detter J.C."/>
            <person name="Han C."/>
            <person name="Larimer F."/>
            <person name="Land M."/>
            <person name="Hauser L."/>
            <person name="Kyrpides N."/>
            <person name="Mikhailova N."/>
            <person name="Pappas K."/>
        </authorList>
    </citation>
    <scope>NUCLEOTIDE SEQUENCE [LARGE SCALE GENOMIC DNA]</scope>
    <source>
        <strain evidence="3">ZM4</strain>
        <plasmid evidence="3">pZZM401</plasmid>
    </source>
</reference>
<proteinExistence type="predicted"/>
<evidence type="ECO:0000259" key="1">
    <source>
        <dbReference type="Pfam" id="PF18863"/>
    </source>
</evidence>